<evidence type="ECO:0000256" key="8">
    <source>
        <dbReference type="ARBA" id="ARBA00023136"/>
    </source>
</evidence>
<dbReference type="GO" id="GO:0005886">
    <property type="term" value="C:plasma membrane"/>
    <property type="evidence" value="ECO:0007669"/>
    <property type="project" value="UniProtKB-SubCell"/>
</dbReference>
<evidence type="ECO:0000256" key="1">
    <source>
        <dbReference type="ARBA" id="ARBA00004651"/>
    </source>
</evidence>
<dbReference type="AlphaFoldDB" id="A0A930GYK7"/>
<protein>
    <submittedName>
        <fullName evidence="10">TrkH family potassium uptake protein</fullName>
    </submittedName>
</protein>
<evidence type="ECO:0000256" key="4">
    <source>
        <dbReference type="ARBA" id="ARBA00022475"/>
    </source>
</evidence>
<comment type="subcellular location">
    <subcellularLocation>
        <location evidence="1">Cell membrane</location>
        <topology evidence="1">Multi-pass membrane protein</topology>
    </subcellularLocation>
</comment>
<dbReference type="PANTHER" id="PTHR32024">
    <property type="entry name" value="TRK SYSTEM POTASSIUM UPTAKE PROTEIN TRKG-RELATED"/>
    <property type="match status" value="1"/>
</dbReference>
<sequence length="142" mass="15530">MNFSMIVYILAWVLRIEGISLLLPFICAIIYREHNSAAAILSVSAISLVVGAVLTRKKPKKIAFYTREGFVIVAGCWLVLSLVGALPFYISGKIPHYIDAVFEIVSGFTTTGSSILSDVEALGKGLIFWRSFSHWMGGMGVL</sequence>
<reference evidence="10" key="1">
    <citation type="submission" date="2020-04" db="EMBL/GenBank/DDBJ databases">
        <title>Deep metagenomics examines the oral microbiome during advanced dental caries in children, revealing novel taxa and co-occurrences with host molecules.</title>
        <authorList>
            <person name="Baker J.L."/>
            <person name="Morton J.T."/>
            <person name="Dinis M."/>
            <person name="Alvarez R."/>
            <person name="Tran N.C."/>
            <person name="Knight R."/>
            <person name="Edlund A."/>
        </authorList>
    </citation>
    <scope>NUCLEOTIDE SEQUENCE</scope>
    <source>
        <strain evidence="10">JCVI_38_bin.19</strain>
    </source>
</reference>
<proteinExistence type="inferred from homology"/>
<keyword evidence="6 9" id="KW-1133">Transmembrane helix</keyword>
<keyword evidence="3" id="KW-0813">Transport</keyword>
<dbReference type="RefSeq" id="WP_304071883.1">
    <property type="nucleotide sequence ID" value="NZ_JABZRA010000080.1"/>
</dbReference>
<keyword evidence="5 9" id="KW-0812">Transmembrane</keyword>
<evidence type="ECO:0000313" key="11">
    <source>
        <dbReference type="Proteomes" id="UP000775770"/>
    </source>
</evidence>
<comment type="caution">
    <text evidence="10">The sequence shown here is derived from an EMBL/GenBank/DDBJ whole genome shotgun (WGS) entry which is preliminary data.</text>
</comment>
<keyword evidence="8 9" id="KW-0472">Membrane</keyword>
<feature type="transmembrane region" description="Helical" evidence="9">
    <location>
        <begin position="37"/>
        <end position="56"/>
    </location>
</feature>
<dbReference type="GO" id="GO:0030001">
    <property type="term" value="P:metal ion transport"/>
    <property type="evidence" value="ECO:0007669"/>
    <property type="project" value="UniProtKB-ARBA"/>
</dbReference>
<evidence type="ECO:0000256" key="2">
    <source>
        <dbReference type="ARBA" id="ARBA00009137"/>
    </source>
</evidence>
<dbReference type="PANTHER" id="PTHR32024:SF2">
    <property type="entry name" value="TRK SYSTEM POTASSIUM UPTAKE PROTEIN TRKG-RELATED"/>
    <property type="match status" value="1"/>
</dbReference>
<dbReference type="Pfam" id="PF02386">
    <property type="entry name" value="TrkH"/>
    <property type="match status" value="1"/>
</dbReference>
<gene>
    <name evidence="10" type="ORF">HXM90_06240</name>
</gene>
<evidence type="ECO:0000313" key="10">
    <source>
        <dbReference type="EMBL" id="MBF1273001.1"/>
    </source>
</evidence>
<feature type="non-terminal residue" evidence="10">
    <location>
        <position position="142"/>
    </location>
</feature>
<name>A0A930GYK7_9FIRM</name>
<organism evidence="10 11">
    <name type="scientific">Oribacterium sinus</name>
    <dbReference type="NCBI Taxonomy" id="237576"/>
    <lineage>
        <taxon>Bacteria</taxon>
        <taxon>Bacillati</taxon>
        <taxon>Bacillota</taxon>
        <taxon>Clostridia</taxon>
        <taxon>Lachnospirales</taxon>
        <taxon>Lachnospiraceae</taxon>
        <taxon>Oribacterium</taxon>
    </lineage>
</organism>
<dbReference type="GO" id="GO:0008324">
    <property type="term" value="F:monoatomic cation transmembrane transporter activity"/>
    <property type="evidence" value="ECO:0007669"/>
    <property type="project" value="InterPro"/>
</dbReference>
<evidence type="ECO:0000256" key="3">
    <source>
        <dbReference type="ARBA" id="ARBA00022448"/>
    </source>
</evidence>
<dbReference type="EMBL" id="JABZRA010000080">
    <property type="protein sequence ID" value="MBF1273001.1"/>
    <property type="molecule type" value="Genomic_DNA"/>
</dbReference>
<keyword evidence="4" id="KW-1003">Cell membrane</keyword>
<evidence type="ECO:0000256" key="9">
    <source>
        <dbReference type="SAM" id="Phobius"/>
    </source>
</evidence>
<evidence type="ECO:0000256" key="5">
    <source>
        <dbReference type="ARBA" id="ARBA00022692"/>
    </source>
</evidence>
<feature type="transmembrane region" description="Helical" evidence="9">
    <location>
        <begin position="7"/>
        <end position="31"/>
    </location>
</feature>
<accession>A0A930GYK7</accession>
<evidence type="ECO:0000256" key="6">
    <source>
        <dbReference type="ARBA" id="ARBA00022989"/>
    </source>
</evidence>
<dbReference type="Proteomes" id="UP000775770">
    <property type="component" value="Unassembled WGS sequence"/>
</dbReference>
<evidence type="ECO:0000256" key="7">
    <source>
        <dbReference type="ARBA" id="ARBA00023065"/>
    </source>
</evidence>
<keyword evidence="7" id="KW-0406">Ion transport</keyword>
<feature type="transmembrane region" description="Helical" evidence="9">
    <location>
        <begin position="68"/>
        <end position="90"/>
    </location>
</feature>
<comment type="similarity">
    <text evidence="2">Belongs to the TrkH potassium transport family.</text>
</comment>
<dbReference type="InterPro" id="IPR003445">
    <property type="entry name" value="Cat_transpt"/>
</dbReference>